<dbReference type="Pfam" id="PF13439">
    <property type="entry name" value="Glyco_transf_4"/>
    <property type="match status" value="1"/>
</dbReference>
<evidence type="ECO:0000256" key="1">
    <source>
        <dbReference type="ARBA" id="ARBA00022679"/>
    </source>
</evidence>
<evidence type="ECO:0000259" key="3">
    <source>
        <dbReference type="Pfam" id="PF13439"/>
    </source>
</evidence>
<feature type="domain" description="Glycosyl transferase family 1" evidence="2">
    <location>
        <begin position="162"/>
        <end position="305"/>
    </location>
</feature>
<dbReference type="EMBL" id="LFNG01000010">
    <property type="protein sequence ID" value="KMQ71132.1"/>
    <property type="molecule type" value="Genomic_DNA"/>
</dbReference>
<dbReference type="PANTHER" id="PTHR46401">
    <property type="entry name" value="GLYCOSYLTRANSFERASE WBBK-RELATED"/>
    <property type="match status" value="1"/>
</dbReference>
<name>A0A0J7IYS1_9FLAO</name>
<keyword evidence="1" id="KW-0808">Transferase</keyword>
<protein>
    <recommendedName>
        <fullName evidence="6">Glycosyl transferase family 1</fullName>
    </recommendedName>
</protein>
<comment type="caution">
    <text evidence="4">The sequence shown here is derived from an EMBL/GenBank/DDBJ whole genome shotgun (WGS) entry which is preliminary data.</text>
</comment>
<sequence>MKIHYFFRQFHAHQISIEKVFDTISQQMKTEGIEVRKITNPYPFTIFGLINALLFFRKNQADINHITGDIHWSVLGLDAKKTILTIHDLVGLCDLTGIRKKIYYFLWFYFPVKKARYITVVSEKTKNEIIGLLPGAAKKITVIPNPLTTEVAPLILDKENLKPHVLVVGTRANKNVDRIIEAIANLDILLTIVGELTENQKNELERRNIRFNQRFQISDQELNECYDQADILCFPSLYEGFGLPILEAQARNCAVITSNISPMKEIASDSAILVNPESSAQIKEAVEKIVKNPELKKKLILQGRENVKKYSLENITKQYIQLYHKIVKENDIN</sequence>
<keyword evidence="5" id="KW-1185">Reference proteome</keyword>
<feature type="domain" description="Glycosyltransferase subfamily 4-like N-terminal" evidence="3">
    <location>
        <begin position="40"/>
        <end position="150"/>
    </location>
</feature>
<dbReference type="STRING" id="1304281.ACM44_08090"/>
<evidence type="ECO:0000313" key="4">
    <source>
        <dbReference type="EMBL" id="KMQ71132.1"/>
    </source>
</evidence>
<dbReference type="InterPro" id="IPR001296">
    <property type="entry name" value="Glyco_trans_1"/>
</dbReference>
<accession>A0A0J7IYS1</accession>
<proteinExistence type="predicted"/>
<evidence type="ECO:0008006" key="6">
    <source>
        <dbReference type="Google" id="ProtNLM"/>
    </source>
</evidence>
<evidence type="ECO:0000259" key="2">
    <source>
        <dbReference type="Pfam" id="PF00534"/>
    </source>
</evidence>
<dbReference type="PANTHER" id="PTHR46401:SF2">
    <property type="entry name" value="GLYCOSYLTRANSFERASE WBBK-RELATED"/>
    <property type="match status" value="1"/>
</dbReference>
<evidence type="ECO:0000313" key="5">
    <source>
        <dbReference type="Proteomes" id="UP000035900"/>
    </source>
</evidence>
<dbReference type="Pfam" id="PF00534">
    <property type="entry name" value="Glycos_transf_1"/>
    <property type="match status" value="1"/>
</dbReference>
<gene>
    <name evidence="4" type="ORF">ACM44_08090</name>
</gene>
<dbReference type="AlphaFoldDB" id="A0A0J7IYS1"/>
<dbReference type="CDD" id="cd03809">
    <property type="entry name" value="GT4_MtfB-like"/>
    <property type="match status" value="1"/>
</dbReference>
<dbReference type="InterPro" id="IPR028098">
    <property type="entry name" value="Glyco_trans_4-like_N"/>
</dbReference>
<reference evidence="4 5" key="1">
    <citation type="journal article" date="2004" name="Int. J. Syst. Evol. Microbiol.">
        <title>Kaistella koreensis gen. nov., sp. nov., a novel member of the Chryseobacterium-Bergeyella-Riemerella branch.</title>
        <authorList>
            <person name="Kim M.K."/>
            <person name="Im W.T."/>
            <person name="Shin Y.K."/>
            <person name="Lim J.H."/>
            <person name="Kim S.H."/>
            <person name="Lee B.C."/>
            <person name="Park M.Y."/>
            <person name="Lee K.Y."/>
            <person name="Lee S.T."/>
        </authorList>
    </citation>
    <scope>NUCLEOTIDE SEQUENCE [LARGE SCALE GENOMIC DNA]</scope>
    <source>
        <strain evidence="4 5">CCUG 49689</strain>
    </source>
</reference>
<dbReference type="Proteomes" id="UP000035900">
    <property type="component" value="Unassembled WGS sequence"/>
</dbReference>
<dbReference type="OrthoDB" id="798298at2"/>
<dbReference type="GO" id="GO:0016757">
    <property type="term" value="F:glycosyltransferase activity"/>
    <property type="evidence" value="ECO:0007669"/>
    <property type="project" value="InterPro"/>
</dbReference>
<organism evidence="4 5">
    <name type="scientific">Chryseobacterium koreense CCUG 49689</name>
    <dbReference type="NCBI Taxonomy" id="1304281"/>
    <lineage>
        <taxon>Bacteria</taxon>
        <taxon>Pseudomonadati</taxon>
        <taxon>Bacteroidota</taxon>
        <taxon>Flavobacteriia</taxon>
        <taxon>Flavobacteriales</taxon>
        <taxon>Weeksellaceae</taxon>
        <taxon>Chryseobacterium group</taxon>
        <taxon>Chryseobacterium</taxon>
    </lineage>
</organism>
<dbReference type="Gene3D" id="3.40.50.2000">
    <property type="entry name" value="Glycogen Phosphorylase B"/>
    <property type="match status" value="2"/>
</dbReference>
<dbReference type="SUPFAM" id="SSF53756">
    <property type="entry name" value="UDP-Glycosyltransferase/glycogen phosphorylase"/>
    <property type="match status" value="1"/>
</dbReference>
<dbReference type="RefSeq" id="WP_048499531.1">
    <property type="nucleotide sequence ID" value="NZ_LFNG01000010.1"/>
</dbReference>
<dbReference type="PATRIC" id="fig|1304281.5.peg.1737"/>